<name>A0A6J5BXC9_9BURK</name>
<dbReference type="Proteomes" id="UP000494249">
    <property type="component" value="Unassembled WGS sequence"/>
</dbReference>
<evidence type="ECO:0000313" key="2">
    <source>
        <dbReference type="EMBL" id="CAB3720192.1"/>
    </source>
</evidence>
<dbReference type="AlphaFoldDB" id="A0A6J5BXC9"/>
<gene>
    <name evidence="2" type="ORF">LMG22037_04697</name>
</gene>
<reference evidence="2 3" key="1">
    <citation type="submission" date="2020-04" db="EMBL/GenBank/DDBJ databases">
        <authorList>
            <person name="De Canck E."/>
        </authorList>
    </citation>
    <scope>NUCLEOTIDE SEQUENCE [LARGE SCALE GENOMIC DNA]</scope>
    <source>
        <strain evidence="2 3">LMG 22037</strain>
    </source>
</reference>
<protein>
    <recommendedName>
        <fullName evidence="4">Chromosome partition protein Smc</fullName>
    </recommendedName>
</protein>
<dbReference type="EMBL" id="CADIKB010000028">
    <property type="protein sequence ID" value="CAB3720192.1"/>
    <property type="molecule type" value="Genomic_DNA"/>
</dbReference>
<evidence type="ECO:0000313" key="3">
    <source>
        <dbReference type="Proteomes" id="UP000494249"/>
    </source>
</evidence>
<organism evidence="2 3">
    <name type="scientific">Paraburkholderia phenoliruptrix</name>
    <dbReference type="NCBI Taxonomy" id="252970"/>
    <lineage>
        <taxon>Bacteria</taxon>
        <taxon>Pseudomonadati</taxon>
        <taxon>Pseudomonadota</taxon>
        <taxon>Betaproteobacteria</taxon>
        <taxon>Burkholderiales</taxon>
        <taxon>Burkholderiaceae</taxon>
        <taxon>Paraburkholderia</taxon>
    </lineage>
</organism>
<evidence type="ECO:0008006" key="4">
    <source>
        <dbReference type="Google" id="ProtNLM"/>
    </source>
</evidence>
<dbReference type="RefSeq" id="WP_028363479.1">
    <property type="nucleotide sequence ID" value="NZ_CADFGL010000010.1"/>
</dbReference>
<keyword evidence="1" id="KW-0175">Coiled coil</keyword>
<evidence type="ECO:0000256" key="1">
    <source>
        <dbReference type="SAM" id="Coils"/>
    </source>
</evidence>
<feature type="coiled-coil region" evidence="1">
    <location>
        <begin position="34"/>
        <end position="125"/>
    </location>
</feature>
<accession>A0A6J5BXC9</accession>
<sequence length="126" mass="14358">MENTPVLGNFQINLPAPNGASLSVSGYIYGDESLTSLTERMDMLREALESQQRALELPVLEERLVQLERTREQVMSAYADLLEKQKQKQLATTEKPHLRNYPLQIKQIEEEIAKGRSKVAEFRKAA</sequence>
<proteinExistence type="predicted"/>